<organism evidence="2 3">
    <name type="scientific">Pleurodeles waltl</name>
    <name type="common">Iberian ribbed newt</name>
    <dbReference type="NCBI Taxonomy" id="8319"/>
    <lineage>
        <taxon>Eukaryota</taxon>
        <taxon>Metazoa</taxon>
        <taxon>Chordata</taxon>
        <taxon>Craniata</taxon>
        <taxon>Vertebrata</taxon>
        <taxon>Euteleostomi</taxon>
        <taxon>Amphibia</taxon>
        <taxon>Batrachia</taxon>
        <taxon>Caudata</taxon>
        <taxon>Salamandroidea</taxon>
        <taxon>Salamandridae</taxon>
        <taxon>Pleurodelinae</taxon>
        <taxon>Pleurodeles</taxon>
    </lineage>
</organism>
<evidence type="ECO:0000313" key="3">
    <source>
        <dbReference type="Proteomes" id="UP001066276"/>
    </source>
</evidence>
<feature type="compositionally biased region" description="Basic and acidic residues" evidence="1">
    <location>
        <begin position="29"/>
        <end position="54"/>
    </location>
</feature>
<protein>
    <submittedName>
        <fullName evidence="2">Uncharacterized protein</fullName>
    </submittedName>
</protein>
<feature type="region of interest" description="Disordered" evidence="1">
    <location>
        <begin position="1"/>
        <end position="135"/>
    </location>
</feature>
<dbReference type="EMBL" id="JANPWB010000015">
    <property type="protein sequence ID" value="KAJ1091826.1"/>
    <property type="molecule type" value="Genomic_DNA"/>
</dbReference>
<gene>
    <name evidence="2" type="ORF">NDU88_004941</name>
</gene>
<sequence length="135" mass="15303">MMKQEPLKKTPATCPPGGDLQQSPGSSTPKEHSCQAKGDGEGERKTVAEKEPGERSPNSSSRWRRPSSDRRQPVGREVRSLRLRERAGKAPLCEKRAEQMERRPVQTRREGRWTGRKELVRLTPPLKPDPTARTR</sequence>
<evidence type="ECO:0000313" key="2">
    <source>
        <dbReference type="EMBL" id="KAJ1091826.1"/>
    </source>
</evidence>
<reference evidence="2" key="1">
    <citation type="journal article" date="2022" name="bioRxiv">
        <title>Sequencing and chromosome-scale assembly of the giantPleurodeles waltlgenome.</title>
        <authorList>
            <person name="Brown T."/>
            <person name="Elewa A."/>
            <person name="Iarovenko S."/>
            <person name="Subramanian E."/>
            <person name="Araus A.J."/>
            <person name="Petzold A."/>
            <person name="Susuki M."/>
            <person name="Suzuki K.-i.T."/>
            <person name="Hayashi T."/>
            <person name="Toyoda A."/>
            <person name="Oliveira C."/>
            <person name="Osipova E."/>
            <person name="Leigh N.D."/>
            <person name="Simon A."/>
            <person name="Yun M.H."/>
        </authorList>
    </citation>
    <scope>NUCLEOTIDE SEQUENCE</scope>
    <source>
        <strain evidence="2">20211129_DDA</strain>
        <tissue evidence="2">Liver</tissue>
    </source>
</reference>
<keyword evidence="3" id="KW-1185">Reference proteome</keyword>
<accession>A0AAV7LK43</accession>
<feature type="compositionally biased region" description="Basic and acidic residues" evidence="1">
    <location>
        <begin position="66"/>
        <end position="120"/>
    </location>
</feature>
<dbReference type="AlphaFoldDB" id="A0AAV7LK43"/>
<proteinExistence type="predicted"/>
<comment type="caution">
    <text evidence="2">The sequence shown here is derived from an EMBL/GenBank/DDBJ whole genome shotgun (WGS) entry which is preliminary data.</text>
</comment>
<dbReference type="Proteomes" id="UP001066276">
    <property type="component" value="Chromosome 11"/>
</dbReference>
<evidence type="ECO:0000256" key="1">
    <source>
        <dbReference type="SAM" id="MobiDB-lite"/>
    </source>
</evidence>
<name>A0AAV7LK43_PLEWA</name>